<dbReference type="Gene3D" id="3.30.1540.10">
    <property type="entry name" value="formyl-coa transferase, domain 3"/>
    <property type="match status" value="1"/>
</dbReference>
<sequence length="764" mass="82410">MPGALDGVRVIDFGQYIAGPLVAELLAQNGADVVHIDPPGGPRLTGLPDAYLNRGKRRIMLDLHTEEDVDTAHRLCASADVVVENFRPGVMARLGLGGADLTGANPGLVHCSLPGFAATDPRSALPAWEGVVLSATAGYRRVREHWDWKARVLNEVDDPSRPLFTALPIASNTAALLGALRIVSALYRRERTGRGAVLEVPLAEAMLEVVGFHLEMPDFVGPREDLPKAFLGSFRCSDGGYLDQVPYPRSVRKLLEAAGEWDAWCAAGLSDLTRAFFDPEVKHVAERRFTDLVRTRPAAYWENLVQEQGSAAARVRTPQEWLNNEHARESRTVVDLEDPEFGRLSMAGIVLDLGETPTRVVPRSLPDGDADDVLAVQDRPARTAATGTGRAEAPLAGVSVVEVSQVVAGPIAGRLLADLGADVVKIANPAPDGNNGFHGSYTNRGKQTALLDVQDPDDVATVRAAVAASDVLLQNYAYGAIERYGLGYEELRNERRDLVYVSMGAYSRSGPWRHRRGHENQAVAVTGLSSRYGGEDGWPMYQPYLICDVGTGIMGAFGAVLGLYHRARTGTGQHISTSLTHLATLHQGTYLFAGDDAADARLPEPSGLDARGWSPLQRLYRAADGWLFLAVGPDQRPALLEALFVDDAGEDLVDDLGDRISAVLRQHTRSHWAAFLGSRGIAAQPVRDIGDVANDPVWHDRGVLRHSLNGEGKISPVLGVGSPPWPVPEHVLDHPGPLGAHTATVRRRYLDAASIGRQTSHAQP</sequence>
<dbReference type="PANTHER" id="PTHR48228:SF7">
    <property type="entry name" value="FATTY ACYL-COA TRANSFERASE RV3272-RELATED"/>
    <property type="match status" value="1"/>
</dbReference>
<evidence type="ECO:0000313" key="2">
    <source>
        <dbReference type="Proteomes" id="UP001501598"/>
    </source>
</evidence>
<protein>
    <submittedName>
        <fullName evidence="1">CoA transferase</fullName>
    </submittedName>
</protein>
<dbReference type="Gene3D" id="3.40.50.10540">
    <property type="entry name" value="Crotonobetainyl-coa:carnitine coa-transferase, domain 1"/>
    <property type="match status" value="2"/>
</dbReference>
<dbReference type="SUPFAM" id="SSF89796">
    <property type="entry name" value="CoA-transferase family III (CaiB/BaiF)"/>
    <property type="match status" value="2"/>
</dbReference>
<gene>
    <name evidence="1" type="ORF">GCM10023175_54420</name>
</gene>
<dbReference type="Pfam" id="PF02515">
    <property type="entry name" value="CoA_transf_3"/>
    <property type="match status" value="2"/>
</dbReference>
<dbReference type="InterPro" id="IPR044855">
    <property type="entry name" value="CoA-Trfase_III_dom3_sf"/>
</dbReference>
<keyword evidence="1" id="KW-0808">Transferase</keyword>
<dbReference type="InterPro" id="IPR023606">
    <property type="entry name" value="CoA-Trfase_III_dom_1_sf"/>
</dbReference>
<dbReference type="InterPro" id="IPR003673">
    <property type="entry name" value="CoA-Trfase_fam_III"/>
</dbReference>
<proteinExistence type="predicted"/>
<evidence type="ECO:0000313" key="1">
    <source>
        <dbReference type="EMBL" id="GAA4554972.1"/>
    </source>
</evidence>
<dbReference type="EMBL" id="BAABGT010000088">
    <property type="protein sequence ID" value="GAA4554972.1"/>
    <property type="molecule type" value="Genomic_DNA"/>
</dbReference>
<dbReference type="InterPro" id="IPR050509">
    <property type="entry name" value="CoA-transferase_III"/>
</dbReference>
<reference evidence="2" key="1">
    <citation type="journal article" date="2019" name="Int. J. Syst. Evol. Microbiol.">
        <title>The Global Catalogue of Microorganisms (GCM) 10K type strain sequencing project: providing services to taxonomists for standard genome sequencing and annotation.</title>
        <authorList>
            <consortium name="The Broad Institute Genomics Platform"/>
            <consortium name="The Broad Institute Genome Sequencing Center for Infectious Disease"/>
            <person name="Wu L."/>
            <person name="Ma J."/>
        </authorList>
    </citation>
    <scope>NUCLEOTIDE SEQUENCE [LARGE SCALE GENOMIC DNA]</scope>
    <source>
        <strain evidence="2">JCM 17906</strain>
    </source>
</reference>
<dbReference type="PANTHER" id="PTHR48228">
    <property type="entry name" value="SUCCINYL-COA--D-CITRAMALATE COA-TRANSFERASE"/>
    <property type="match status" value="1"/>
</dbReference>
<name>A0ABP8RYU8_9PSEU</name>
<keyword evidence="2" id="KW-1185">Reference proteome</keyword>
<dbReference type="RefSeq" id="WP_345424566.1">
    <property type="nucleotide sequence ID" value="NZ_BAABGT010000088.1"/>
</dbReference>
<comment type="caution">
    <text evidence="1">The sequence shown here is derived from an EMBL/GenBank/DDBJ whole genome shotgun (WGS) entry which is preliminary data.</text>
</comment>
<organism evidence="1 2">
    <name type="scientific">Pseudonocardia xishanensis</name>
    <dbReference type="NCBI Taxonomy" id="630995"/>
    <lineage>
        <taxon>Bacteria</taxon>
        <taxon>Bacillati</taxon>
        <taxon>Actinomycetota</taxon>
        <taxon>Actinomycetes</taxon>
        <taxon>Pseudonocardiales</taxon>
        <taxon>Pseudonocardiaceae</taxon>
        <taxon>Pseudonocardia</taxon>
    </lineage>
</organism>
<dbReference type="GO" id="GO:0016740">
    <property type="term" value="F:transferase activity"/>
    <property type="evidence" value="ECO:0007669"/>
    <property type="project" value="UniProtKB-KW"/>
</dbReference>
<dbReference type="Proteomes" id="UP001501598">
    <property type="component" value="Unassembled WGS sequence"/>
</dbReference>
<accession>A0ABP8RYU8</accession>